<gene>
    <name evidence="2" type="ORF">Vbra_10672</name>
</gene>
<feature type="compositionally biased region" description="Polar residues" evidence="1">
    <location>
        <begin position="96"/>
        <end position="106"/>
    </location>
</feature>
<protein>
    <submittedName>
        <fullName evidence="2">Uncharacterized protein</fullName>
    </submittedName>
</protein>
<evidence type="ECO:0000313" key="2">
    <source>
        <dbReference type="EMBL" id="CEM39043.1"/>
    </source>
</evidence>
<sequence length="145" mass="15852">MGSLRASVRRSISVYSPWSRRHDLSPDHHTSSKDNGNKSTRAPPLLPLHKNQATSVVTSWREEHHEGVPSPTTVRKPWPAVVRVASANRHQFGDSIDTNDNNTTRKPSNDGLRQGNRPTMGCCSHVSGQAPEELGQSALMPIGSS</sequence>
<feature type="compositionally biased region" description="Basic and acidic residues" evidence="1">
    <location>
        <begin position="20"/>
        <end position="36"/>
    </location>
</feature>
<organism evidence="2 3">
    <name type="scientific">Vitrella brassicaformis (strain CCMP3155)</name>
    <dbReference type="NCBI Taxonomy" id="1169540"/>
    <lineage>
        <taxon>Eukaryota</taxon>
        <taxon>Sar</taxon>
        <taxon>Alveolata</taxon>
        <taxon>Colpodellida</taxon>
        <taxon>Vitrellaceae</taxon>
        <taxon>Vitrella</taxon>
    </lineage>
</organism>
<dbReference type="VEuPathDB" id="CryptoDB:Vbra_10672"/>
<proteinExistence type="predicted"/>
<reference evidence="2 3" key="1">
    <citation type="submission" date="2014-11" db="EMBL/GenBank/DDBJ databases">
        <authorList>
            <person name="Zhu J."/>
            <person name="Qi W."/>
            <person name="Song R."/>
        </authorList>
    </citation>
    <scope>NUCLEOTIDE SEQUENCE [LARGE SCALE GENOMIC DNA]</scope>
</reference>
<accession>A0A0G4H5I6</accession>
<evidence type="ECO:0000313" key="3">
    <source>
        <dbReference type="Proteomes" id="UP000041254"/>
    </source>
</evidence>
<keyword evidence="3" id="KW-1185">Reference proteome</keyword>
<feature type="region of interest" description="Disordered" evidence="1">
    <location>
        <begin position="1"/>
        <end position="145"/>
    </location>
</feature>
<name>A0A0G4H5I6_VITBC</name>
<dbReference type="Proteomes" id="UP000041254">
    <property type="component" value="Unassembled WGS sequence"/>
</dbReference>
<dbReference type="AlphaFoldDB" id="A0A0G4H5I6"/>
<dbReference type="InParanoid" id="A0A0G4H5I6"/>
<dbReference type="EMBL" id="CDMY01001019">
    <property type="protein sequence ID" value="CEM39043.1"/>
    <property type="molecule type" value="Genomic_DNA"/>
</dbReference>
<evidence type="ECO:0000256" key="1">
    <source>
        <dbReference type="SAM" id="MobiDB-lite"/>
    </source>
</evidence>